<gene>
    <name evidence="1" type="ORF">PAPOLLO_LOCUS2926</name>
</gene>
<organism evidence="1 2">
    <name type="scientific">Parnassius apollo</name>
    <name type="common">Apollo butterfly</name>
    <name type="synonym">Papilio apollo</name>
    <dbReference type="NCBI Taxonomy" id="110799"/>
    <lineage>
        <taxon>Eukaryota</taxon>
        <taxon>Metazoa</taxon>
        <taxon>Ecdysozoa</taxon>
        <taxon>Arthropoda</taxon>
        <taxon>Hexapoda</taxon>
        <taxon>Insecta</taxon>
        <taxon>Pterygota</taxon>
        <taxon>Neoptera</taxon>
        <taxon>Endopterygota</taxon>
        <taxon>Lepidoptera</taxon>
        <taxon>Glossata</taxon>
        <taxon>Ditrysia</taxon>
        <taxon>Papilionoidea</taxon>
        <taxon>Papilionidae</taxon>
        <taxon>Parnassiinae</taxon>
        <taxon>Parnassini</taxon>
        <taxon>Parnassius</taxon>
        <taxon>Parnassius</taxon>
    </lineage>
</organism>
<dbReference type="EMBL" id="CAJQZP010000191">
    <property type="protein sequence ID" value="CAG4944722.1"/>
    <property type="molecule type" value="Genomic_DNA"/>
</dbReference>
<name>A0A8S3W7E4_PARAO</name>
<sequence>MEELKRKPAYFVAIKNIVQCIETQLKSRFGDLGHEQSLSLCTILDPRYKTSMFIDESAAERAKSNLVTKVYNLMTDGTELTPLATAEPQSSREDDEEISVWRKRNSILEKRRVNPNQNLFQTAQREVELSAR</sequence>
<reference evidence="1" key="1">
    <citation type="submission" date="2021-04" db="EMBL/GenBank/DDBJ databases">
        <authorList>
            <person name="Tunstrom K."/>
        </authorList>
    </citation>
    <scope>NUCLEOTIDE SEQUENCE</scope>
</reference>
<dbReference type="OrthoDB" id="1607513at2759"/>
<evidence type="ECO:0000313" key="2">
    <source>
        <dbReference type="Proteomes" id="UP000691718"/>
    </source>
</evidence>
<dbReference type="AlphaFoldDB" id="A0A8S3W7E4"/>
<dbReference type="Proteomes" id="UP000691718">
    <property type="component" value="Unassembled WGS sequence"/>
</dbReference>
<accession>A0A8S3W7E4</accession>
<proteinExistence type="predicted"/>
<evidence type="ECO:0000313" key="1">
    <source>
        <dbReference type="EMBL" id="CAG4944722.1"/>
    </source>
</evidence>
<keyword evidence="2" id="KW-1185">Reference proteome</keyword>
<protein>
    <submittedName>
        <fullName evidence="1">(apollo) hypothetical protein</fullName>
    </submittedName>
</protein>
<comment type="caution">
    <text evidence="1">The sequence shown here is derived from an EMBL/GenBank/DDBJ whole genome shotgun (WGS) entry which is preliminary data.</text>
</comment>